<protein>
    <submittedName>
        <fullName evidence="2">NAD-dependent epimerase/dehydratase family protein</fullName>
    </submittedName>
</protein>
<keyword evidence="3" id="KW-1185">Reference proteome</keyword>
<dbReference type="InterPro" id="IPR036291">
    <property type="entry name" value="NAD(P)-bd_dom_sf"/>
</dbReference>
<proteinExistence type="predicted"/>
<comment type="caution">
    <text evidence="2">The sequence shown here is derived from an EMBL/GenBank/DDBJ whole genome shotgun (WGS) entry which is preliminary data.</text>
</comment>
<evidence type="ECO:0000259" key="1">
    <source>
        <dbReference type="Pfam" id="PF16363"/>
    </source>
</evidence>
<dbReference type="Pfam" id="PF16363">
    <property type="entry name" value="GDP_Man_Dehyd"/>
    <property type="match status" value="1"/>
</dbReference>
<evidence type="ECO:0000313" key="2">
    <source>
        <dbReference type="EMBL" id="MFD0932879.1"/>
    </source>
</evidence>
<dbReference type="Gene3D" id="3.40.50.720">
    <property type="entry name" value="NAD(P)-binding Rossmann-like Domain"/>
    <property type="match status" value="1"/>
</dbReference>
<sequence>MNILITGLAGFIGSHMAEYLVNKDFKVDGIDNFNPYYSKKLKRINAKNLTKYGIKVFEGDLNDNKTYEELSLNYQFIIHFAAQPGISASSSFESYLQNNFIATQRLIEFAKQQKQLVQFINISTSSVYGEFATKSETALPQPTSHYGVTKLAAEQLVLAEARKNEFKACSLRLYSVYGPRERPDKLYTKLIKSGLKNEKFPLFEGSKAHKRSFTYVDDIVKGIYLCLKSYKKTNLEIINIGHNQQETTENGILYVEELLKKHISLEIKPPREADQKETVADISKAKDLLGYSPKTDLKEGLKQQIEWYKEITEKYGEL</sequence>
<dbReference type="PRINTS" id="PR01713">
    <property type="entry name" value="NUCEPIMERASE"/>
</dbReference>
<evidence type="ECO:0000313" key="3">
    <source>
        <dbReference type="Proteomes" id="UP001597049"/>
    </source>
</evidence>
<dbReference type="SUPFAM" id="SSF51735">
    <property type="entry name" value="NAD(P)-binding Rossmann-fold domains"/>
    <property type="match status" value="1"/>
</dbReference>
<gene>
    <name evidence="2" type="ORF">ACFQ0R_09765</name>
</gene>
<organism evidence="2 3">
    <name type="scientific">Psychroflexus salinarum</name>
    <dbReference type="NCBI Taxonomy" id="546024"/>
    <lineage>
        <taxon>Bacteria</taxon>
        <taxon>Pseudomonadati</taxon>
        <taxon>Bacteroidota</taxon>
        <taxon>Flavobacteriia</taxon>
        <taxon>Flavobacteriales</taxon>
        <taxon>Flavobacteriaceae</taxon>
        <taxon>Psychroflexus</taxon>
    </lineage>
</organism>
<dbReference type="RefSeq" id="WP_379658187.1">
    <property type="nucleotide sequence ID" value="NZ_JBHTIV010000010.1"/>
</dbReference>
<dbReference type="InterPro" id="IPR016040">
    <property type="entry name" value="NAD(P)-bd_dom"/>
</dbReference>
<dbReference type="EMBL" id="JBHTIV010000010">
    <property type="protein sequence ID" value="MFD0932879.1"/>
    <property type="molecule type" value="Genomic_DNA"/>
</dbReference>
<name>A0ABW3GWF5_9FLAO</name>
<accession>A0ABW3GWF5</accession>
<dbReference type="Proteomes" id="UP001597049">
    <property type="component" value="Unassembled WGS sequence"/>
</dbReference>
<feature type="domain" description="NAD(P)-binding" evidence="1">
    <location>
        <begin position="4"/>
        <end position="303"/>
    </location>
</feature>
<dbReference type="PANTHER" id="PTHR43000">
    <property type="entry name" value="DTDP-D-GLUCOSE 4,6-DEHYDRATASE-RELATED"/>
    <property type="match status" value="1"/>
</dbReference>
<reference evidence="3" key="1">
    <citation type="journal article" date="2019" name="Int. J. Syst. Evol. Microbiol.">
        <title>The Global Catalogue of Microorganisms (GCM) 10K type strain sequencing project: providing services to taxonomists for standard genome sequencing and annotation.</title>
        <authorList>
            <consortium name="The Broad Institute Genomics Platform"/>
            <consortium name="The Broad Institute Genome Sequencing Center for Infectious Disease"/>
            <person name="Wu L."/>
            <person name="Ma J."/>
        </authorList>
    </citation>
    <scope>NUCLEOTIDE SEQUENCE [LARGE SCALE GENOMIC DNA]</scope>
    <source>
        <strain evidence="3">CCUG 56752</strain>
    </source>
</reference>